<gene>
    <name evidence="10" type="ORF">TRITD_7Bv1G233710</name>
</gene>
<keyword evidence="7" id="KW-0539">Nucleus</keyword>
<proteinExistence type="inferred from homology"/>
<comment type="similarity">
    <text evidence="3">Belongs to the HARBI1 family.</text>
</comment>
<evidence type="ECO:0000259" key="9">
    <source>
        <dbReference type="Pfam" id="PF13359"/>
    </source>
</evidence>
<dbReference type="AlphaFoldDB" id="A0A9R1AEH1"/>
<comment type="subcellular location">
    <subcellularLocation>
        <location evidence="2">Nucleus</location>
    </subcellularLocation>
</comment>
<feature type="compositionally biased region" description="Acidic residues" evidence="8">
    <location>
        <begin position="490"/>
        <end position="513"/>
    </location>
</feature>
<dbReference type="GO" id="GO:0004518">
    <property type="term" value="F:nuclease activity"/>
    <property type="evidence" value="ECO:0007669"/>
    <property type="project" value="UniProtKB-KW"/>
</dbReference>
<dbReference type="Pfam" id="PF13359">
    <property type="entry name" value="DDE_Tnp_4"/>
    <property type="match status" value="1"/>
</dbReference>
<keyword evidence="6" id="KW-0378">Hydrolase</keyword>
<evidence type="ECO:0000256" key="6">
    <source>
        <dbReference type="ARBA" id="ARBA00022801"/>
    </source>
</evidence>
<evidence type="ECO:0000256" key="3">
    <source>
        <dbReference type="ARBA" id="ARBA00006958"/>
    </source>
</evidence>
<evidence type="ECO:0000313" key="10">
    <source>
        <dbReference type="EMBL" id="VAI94322.1"/>
    </source>
</evidence>
<dbReference type="SUPFAM" id="SSF52047">
    <property type="entry name" value="RNI-like"/>
    <property type="match status" value="1"/>
</dbReference>
<dbReference type="EMBL" id="LT934124">
    <property type="protein sequence ID" value="VAI94322.1"/>
    <property type="molecule type" value="Genomic_DNA"/>
</dbReference>
<evidence type="ECO:0000256" key="2">
    <source>
        <dbReference type="ARBA" id="ARBA00004123"/>
    </source>
</evidence>
<feature type="region of interest" description="Disordered" evidence="8">
    <location>
        <begin position="490"/>
        <end position="519"/>
    </location>
</feature>
<dbReference type="InterPro" id="IPR032675">
    <property type="entry name" value="LRR_dom_sf"/>
</dbReference>
<comment type="cofactor">
    <cofactor evidence="1">
        <name>a divalent metal cation</name>
        <dbReference type="ChEBI" id="CHEBI:60240"/>
    </cofactor>
</comment>
<dbReference type="Proteomes" id="UP000324705">
    <property type="component" value="Chromosome 7B"/>
</dbReference>
<evidence type="ECO:0000256" key="8">
    <source>
        <dbReference type="SAM" id="MobiDB-lite"/>
    </source>
</evidence>
<dbReference type="GO" id="GO:0016787">
    <property type="term" value="F:hydrolase activity"/>
    <property type="evidence" value="ECO:0007669"/>
    <property type="project" value="UniProtKB-KW"/>
</dbReference>
<feature type="domain" description="DDE Tnp4" evidence="9">
    <location>
        <begin position="341"/>
        <end position="483"/>
    </location>
</feature>
<keyword evidence="5" id="KW-0479">Metal-binding</keyword>
<accession>A0A9R1AEH1</accession>
<name>A0A9R1AEH1_TRITD</name>
<protein>
    <recommendedName>
        <fullName evidence="9">DDE Tnp4 domain-containing protein</fullName>
    </recommendedName>
</protein>
<keyword evidence="11" id="KW-1185">Reference proteome</keyword>
<dbReference type="Gene3D" id="3.80.10.10">
    <property type="entry name" value="Ribonuclease Inhibitor"/>
    <property type="match status" value="1"/>
</dbReference>
<keyword evidence="4" id="KW-0540">Nuclease</keyword>
<dbReference type="PANTHER" id="PTHR22930">
    <property type="match status" value="1"/>
</dbReference>
<organism evidence="10 11">
    <name type="scientific">Triticum turgidum subsp. durum</name>
    <name type="common">Durum wheat</name>
    <name type="synonym">Triticum durum</name>
    <dbReference type="NCBI Taxonomy" id="4567"/>
    <lineage>
        <taxon>Eukaryota</taxon>
        <taxon>Viridiplantae</taxon>
        <taxon>Streptophyta</taxon>
        <taxon>Embryophyta</taxon>
        <taxon>Tracheophyta</taxon>
        <taxon>Spermatophyta</taxon>
        <taxon>Magnoliopsida</taxon>
        <taxon>Liliopsida</taxon>
        <taxon>Poales</taxon>
        <taxon>Poaceae</taxon>
        <taxon>BOP clade</taxon>
        <taxon>Pooideae</taxon>
        <taxon>Triticodae</taxon>
        <taxon>Triticeae</taxon>
        <taxon>Triticinae</taxon>
        <taxon>Triticum</taxon>
    </lineage>
</organism>
<evidence type="ECO:0000256" key="7">
    <source>
        <dbReference type="ARBA" id="ARBA00023242"/>
    </source>
</evidence>
<evidence type="ECO:0000256" key="4">
    <source>
        <dbReference type="ARBA" id="ARBA00022722"/>
    </source>
</evidence>
<dbReference type="InterPro" id="IPR045249">
    <property type="entry name" value="HARBI1-like"/>
</dbReference>
<dbReference type="GO" id="GO:0005634">
    <property type="term" value="C:nucleus"/>
    <property type="evidence" value="ECO:0007669"/>
    <property type="project" value="UniProtKB-SubCell"/>
</dbReference>
<evidence type="ECO:0000256" key="1">
    <source>
        <dbReference type="ARBA" id="ARBA00001968"/>
    </source>
</evidence>
<dbReference type="PANTHER" id="PTHR22930:SF174">
    <property type="entry name" value="DDE TNP4 DOMAIN-CONTAINING PROTEIN"/>
    <property type="match status" value="1"/>
</dbReference>
<sequence length="562" mass="63804">MVEWEEWEWEEQVQAMPRLEKLVLSKCRLRHVPPGLASNASSLKILCLEHVKHLSYIESFPSVVELRVNVCLDLEMITNLPNLQKLTIMKCPKLKVLEHIASLERLVLGDYAMEKLPEYMRDIKPRHFQLYCRLWLLFEVAAGQSGTEWDKFCQVEHVKAYAGDVGNLRKWYVLYTRGDNCKLDSNISNPIVFEETLSSCMVDTQGFESVYKMRRSTFSYICSLVRIPFFEDMMARDDGRVLSLQDRVAVALRVLNSGDSPVTVGSSLGVNDSTVLLVTQVFVEAMWERAFHHISWLGSAQMEKMKRKFNKIHGLPNCCGIVQTAHITFGSQSGDHEENDSTLMQAMVDPDIRFTNIWLGPSGSMNQLSVLHDSWLFKSCQEGIVLNGSKVNLSDGLEVGEYIIGDAGYPLLPWLLTPYYTEDKDPSADFPPYQAEFNRRHCSASTIITAALARLKDTWKILDSALGSSPPFATIYACCILHNIVIDMEEGEEEEEEEIAGLEEEEEEEEEEEVRQLADEDAVRVRDVLAKHLIESREEEKEAAALVVASSSGYQNKEQHDS</sequence>
<reference evidence="10 11" key="1">
    <citation type="submission" date="2017-09" db="EMBL/GenBank/DDBJ databases">
        <authorList>
            <consortium name="International Durum Wheat Genome Sequencing Consortium (IDWGSC)"/>
            <person name="Milanesi L."/>
        </authorList>
    </citation>
    <scope>NUCLEOTIDE SEQUENCE [LARGE SCALE GENOMIC DNA]</scope>
    <source>
        <strain evidence="11">cv. Svevo</strain>
    </source>
</reference>
<evidence type="ECO:0000256" key="5">
    <source>
        <dbReference type="ARBA" id="ARBA00022723"/>
    </source>
</evidence>
<dbReference type="GO" id="GO:0046872">
    <property type="term" value="F:metal ion binding"/>
    <property type="evidence" value="ECO:0007669"/>
    <property type="project" value="UniProtKB-KW"/>
</dbReference>
<dbReference type="InterPro" id="IPR027806">
    <property type="entry name" value="HARBI1_dom"/>
</dbReference>
<evidence type="ECO:0000313" key="11">
    <source>
        <dbReference type="Proteomes" id="UP000324705"/>
    </source>
</evidence>
<dbReference type="Gramene" id="TRITD7Bv1G233710.3">
    <property type="protein sequence ID" value="TRITD7Bv1G233710.3"/>
    <property type="gene ID" value="TRITD7Bv1G233710"/>
</dbReference>